<name>M1P4T1_DESSD</name>
<protein>
    <submittedName>
        <fullName evidence="2">Uncharacterized protein</fullName>
    </submittedName>
</protein>
<dbReference type="OrthoDB" id="5415626at2"/>
<dbReference type="STRING" id="1167006.UWK_00130"/>
<dbReference type="PROSITE" id="PS51257">
    <property type="entry name" value="PROKAR_LIPOPROTEIN"/>
    <property type="match status" value="1"/>
</dbReference>
<feature type="chain" id="PRO_5004016078" evidence="1">
    <location>
        <begin position="20"/>
        <end position="221"/>
    </location>
</feature>
<dbReference type="RefSeq" id="WP_015402416.1">
    <property type="nucleotide sequence ID" value="NC_020304.1"/>
</dbReference>
<evidence type="ECO:0000313" key="2">
    <source>
        <dbReference type="EMBL" id="AGF76717.1"/>
    </source>
</evidence>
<dbReference type="Proteomes" id="UP000011721">
    <property type="component" value="Chromosome"/>
</dbReference>
<proteinExistence type="predicted"/>
<dbReference type="EMBL" id="CP003985">
    <property type="protein sequence ID" value="AGF76717.1"/>
    <property type="molecule type" value="Genomic_DNA"/>
</dbReference>
<organism evidence="2 3">
    <name type="scientific">Desulfocapsa sulfexigens (strain DSM 10523 / SB164P1)</name>
    <dbReference type="NCBI Taxonomy" id="1167006"/>
    <lineage>
        <taxon>Bacteria</taxon>
        <taxon>Pseudomonadati</taxon>
        <taxon>Thermodesulfobacteriota</taxon>
        <taxon>Desulfobulbia</taxon>
        <taxon>Desulfobulbales</taxon>
        <taxon>Desulfocapsaceae</taxon>
        <taxon>Desulfocapsa</taxon>
    </lineage>
</organism>
<gene>
    <name evidence="2" type="ordered locus">UWK_00130</name>
</gene>
<keyword evidence="3" id="KW-1185">Reference proteome</keyword>
<feature type="signal peptide" evidence="1">
    <location>
        <begin position="1"/>
        <end position="19"/>
    </location>
</feature>
<reference evidence="3" key="1">
    <citation type="journal article" date="2013" name="Stand. Genomic Sci.">
        <title>Complete genome sequence of Desulfocapsa sulfexigens, a marine deltaproteobacterium specialized in disproportionating inorganic sulfur compounds.</title>
        <authorList>
            <person name="Finster K.W."/>
            <person name="Kjeldsen K.U."/>
            <person name="Kube M."/>
            <person name="Reinhardt R."/>
            <person name="Mussmann M."/>
            <person name="Amann R."/>
            <person name="Schreiber L."/>
        </authorList>
    </citation>
    <scope>NUCLEOTIDE SEQUENCE [LARGE SCALE GENOMIC DNA]</scope>
    <source>
        <strain evidence="3">DSM 10523 / SB164P1</strain>
    </source>
</reference>
<dbReference type="AlphaFoldDB" id="M1P4T1"/>
<sequence length="221" mass="24555">MKTLSLWLMLFVFSSCSMMQGLTPPKFPEGRVDSLEIERCKQTFVTGKWQFVHSISFEMANGHGATVIGVTVLDGETLKTGLMGVEGFVLFEAELAKENKLDIRRALPPFDNAEFALGLMRDVKTVFLLPPGEAVATGESVHEGTLCRYVDESGHLSDVLIELNGSRGVNVYDSSRKRTRSIWMEEYHLVAGAMIPEKIQLKAHGIRGYTLDMKLISADKI</sequence>
<dbReference type="KEGG" id="dsf:UWK_00130"/>
<evidence type="ECO:0000256" key="1">
    <source>
        <dbReference type="SAM" id="SignalP"/>
    </source>
</evidence>
<evidence type="ECO:0000313" key="3">
    <source>
        <dbReference type="Proteomes" id="UP000011721"/>
    </source>
</evidence>
<accession>M1P4T1</accession>
<dbReference type="HOGENOM" id="CLU_1248983_0_0_7"/>
<keyword evidence="1" id="KW-0732">Signal</keyword>